<dbReference type="EnsemblMetazoa" id="XM_030980037">
    <property type="protein sequence ID" value="XP_030835897"/>
    <property type="gene ID" value="LOC100890365"/>
</dbReference>
<keyword evidence="5" id="KW-1185">Reference proteome</keyword>
<feature type="domain" description="Antistasin-like" evidence="2">
    <location>
        <begin position="1498"/>
        <end position="1526"/>
    </location>
</feature>
<dbReference type="Pfam" id="PF00093">
    <property type="entry name" value="VWC"/>
    <property type="match status" value="1"/>
</dbReference>
<dbReference type="SUPFAM" id="SSF57256">
    <property type="entry name" value="Elafin-like"/>
    <property type="match status" value="5"/>
</dbReference>
<feature type="domain" description="VWFC" evidence="1">
    <location>
        <begin position="432"/>
        <end position="495"/>
    </location>
</feature>
<dbReference type="RefSeq" id="XP_030835897.1">
    <property type="nucleotide sequence ID" value="XM_030980037.1"/>
</dbReference>
<feature type="domain" description="Antistasin-like" evidence="2">
    <location>
        <begin position="1278"/>
        <end position="1308"/>
    </location>
</feature>
<protein>
    <recommendedName>
        <fullName evidence="6">Kielin/chordin-like protein</fullName>
    </recommendedName>
</protein>
<dbReference type="InterPro" id="IPR004094">
    <property type="entry name" value="Antistasin-like"/>
</dbReference>
<feature type="domain" description="WAP" evidence="3">
    <location>
        <begin position="677"/>
        <end position="728"/>
    </location>
</feature>
<feature type="domain" description="VWFC" evidence="1">
    <location>
        <begin position="36"/>
        <end position="98"/>
    </location>
</feature>
<dbReference type="InterPro" id="IPR001007">
    <property type="entry name" value="VWF_dom"/>
</dbReference>
<feature type="domain" description="Antistasin-like" evidence="2">
    <location>
        <begin position="1159"/>
        <end position="1187"/>
    </location>
</feature>
<dbReference type="PROSITE" id="PS51390">
    <property type="entry name" value="WAP"/>
    <property type="match status" value="5"/>
</dbReference>
<dbReference type="SUPFAM" id="SSF57262">
    <property type="entry name" value="Leech antihemostatic proteins"/>
    <property type="match status" value="5"/>
</dbReference>
<reference evidence="4" key="2">
    <citation type="submission" date="2021-01" db="UniProtKB">
        <authorList>
            <consortium name="EnsemblMetazoa"/>
        </authorList>
    </citation>
    <scope>IDENTIFICATION</scope>
</reference>
<accession>A0A7M7NG34</accession>
<feature type="domain" description="Antistasin-like" evidence="2">
    <location>
        <begin position="944"/>
        <end position="972"/>
    </location>
</feature>
<dbReference type="PROSITE" id="PS50184">
    <property type="entry name" value="VWFC_2"/>
    <property type="match status" value="5"/>
</dbReference>
<proteinExistence type="predicted"/>
<evidence type="ECO:0000259" key="1">
    <source>
        <dbReference type="PROSITE" id="PS50184"/>
    </source>
</evidence>
<evidence type="ECO:0000313" key="4">
    <source>
        <dbReference type="EnsemblMetazoa" id="XP_030835897"/>
    </source>
</evidence>
<feature type="domain" description="WAP" evidence="3">
    <location>
        <begin position="173"/>
        <end position="222"/>
    </location>
</feature>
<name>A0A7M7NG34_STRPU</name>
<feature type="domain" description="Antistasin-like" evidence="2">
    <location>
        <begin position="1349"/>
        <end position="1378"/>
    </location>
</feature>
<dbReference type="InterPro" id="IPR008197">
    <property type="entry name" value="WAP_dom"/>
</dbReference>
<dbReference type="InParanoid" id="A0A7M7NG34"/>
<dbReference type="GO" id="GO:0005576">
    <property type="term" value="C:extracellular region"/>
    <property type="evidence" value="ECO:0007669"/>
    <property type="project" value="InterPro"/>
</dbReference>
<feature type="domain" description="Antistasin-like" evidence="2">
    <location>
        <begin position="1544"/>
        <end position="1569"/>
    </location>
</feature>
<dbReference type="PROSITE" id="PS01208">
    <property type="entry name" value="VWFC_1"/>
    <property type="match status" value="1"/>
</dbReference>
<feature type="domain" description="VWFC" evidence="1">
    <location>
        <begin position="230"/>
        <end position="292"/>
    </location>
</feature>
<evidence type="ECO:0000313" key="5">
    <source>
        <dbReference type="Proteomes" id="UP000007110"/>
    </source>
</evidence>
<dbReference type="GO" id="GO:0030182">
    <property type="term" value="P:neuron differentiation"/>
    <property type="evidence" value="ECO:0000318"/>
    <property type="project" value="GO_Central"/>
</dbReference>
<sequence length="1587" mass="172613">MSLPMCPDIGVGCRATYTEGQCCPDVTCDATDDNAASCHEAGGSHAQGDSWYQDPCTICICQRGVIHCSKVQCPTLQPMSGCQLILNRNACCPLRVCRDGASSVERPVINYALPRATSLPEPQYRNRFYLDWGKCVVAGGASFCTRAVCFHPRESCNEIESDTSVICPSIYCPKDKPGTCPSASSNSSDQGECVFQCQNDADCEDSLKCCPVGCSSTCIQPYSLQAVPNQRCVDIYGTHRSEGDIWYRDECTQCACQKSVVVCKSKECMQPPPGCNLLDPYEGDCCGIVVCPHTTERSCFHRSHSHSHGSYWYPDDCETCQCEHGVEICTSYQCMLTKEEGCIFQLLPNRCCPDKFCQPIDSCMHGDIARLNGEKWYQSTQQECSCNDGVISCLSVICPLSANEGCIHNETGVHAFCQDITCQSEDSSVVRPTCHHKGTPRAVGEVWFSDPCTSCTCNSSQKVVCVTISCPFLGLGQGCRAVPEEGLCCPQVVCHGVHSCMSGSMEHLQGEVWQEDDCTFCLCLNGQHSCTMKICPTPKPHCRYTNPKAGQCCTDIVCMPTGAKPCQDSPLSDKFYLQDEVWRYDACTIAQCDNGVTLKIRERCPFVIPPPGCFLVSIQGQCCPHIDCSQGKQGQCPLQGAYPQSSGLDLCAHDADCSGSRKCCHDGTSLSCVNTLTIDHPGQCPPSFVSKLPIGQACIMECYSDRDCPTYEKCCMSRGCGMACKRPIVLTNRRPLSNVTGHLCSILENLVGSHRTGKFKKDGQCPKFSDLRNQQLPLVAECIFDNDCPGMEKCCPTLEFKMCLKPIIEDVQTPGECPAPKFREGVCLNRQDECKRDGECPSSSKCCYDGCSYQCKLPARMNEDGPCPYIHGSCDVVCSQGYATNALQCEVCRCSRWCPFLPFNCFFDCPYGYATDRVGCKMCHCKRAIKPANGIGEFLDTPVCLPINPMTCRLSCTLGYVTDSMGCRICRCRTEDQECTPIETCGLYCPLGYATDHLGCHVCKCQQRGGTDEVFLPQKTLCPATQCPDGCMLGSATDQSGCPTCACLTGISTGFSTNCMFLRCPYGFATDGTGQKVCRCRLPALCQSMGNCALECEFGRLSDAHGCETCACKPEFDVNECPVLTTANCPELDMCAYDLASTSPNGCEICVCKTPVTDCPPLRREACQLRCRRGFTTDENGCEMCICTKSDDECTTLVSSKTCNKTCLFGLATDLDGCQICSCKIPAVLPLKDPFQIQALMVTPCPPVTAEKCALVCSEGYATDHGCEICACQHSDGCPALNVQQCPLLATCPYGLSTDRHGCQACSCRQPIACLPVSIQNCSIHCPRGRATDSDGCEVCACRNTSSSCPNVNRRNCQKACTYGYATDPITHCQVCLCKQPTEIPIAIASFRICEPVTCTNNCSAGFLHDDQGCPSCNCKDEGVECPELPMSVCPQQMLCPYGLGMDSRGCPICFCRVESGCYPVRPLTCDLDCQYGYATNEHGCETCRCRIFDEAICDQTISSTCHKKCPYGLATDGNGCDICSCKNEVREISIVTLKPVITCPPVDCEMNCEFGHSTDSIGCEVCACKRPITDAEQALMSITIDI</sequence>
<dbReference type="InterPro" id="IPR036645">
    <property type="entry name" value="Elafin-like_sf"/>
</dbReference>
<dbReference type="GO" id="GO:0004867">
    <property type="term" value="F:serine-type endopeptidase inhibitor activity"/>
    <property type="evidence" value="ECO:0007669"/>
    <property type="project" value="InterPro"/>
</dbReference>
<dbReference type="GO" id="GO:0009986">
    <property type="term" value="C:cell surface"/>
    <property type="evidence" value="ECO:0000318"/>
    <property type="project" value="GO_Central"/>
</dbReference>
<dbReference type="SMART" id="SM00217">
    <property type="entry name" value="WAP"/>
    <property type="match status" value="5"/>
</dbReference>
<feature type="domain" description="Antistasin-like" evidence="2">
    <location>
        <begin position="1426"/>
        <end position="1456"/>
    </location>
</feature>
<dbReference type="InterPro" id="IPR042447">
    <property type="entry name" value="Anosmin-1"/>
</dbReference>
<organism evidence="4 5">
    <name type="scientific">Strongylocentrotus purpuratus</name>
    <name type="common">Purple sea urchin</name>
    <dbReference type="NCBI Taxonomy" id="7668"/>
    <lineage>
        <taxon>Eukaryota</taxon>
        <taxon>Metazoa</taxon>
        <taxon>Echinodermata</taxon>
        <taxon>Eleutherozoa</taxon>
        <taxon>Echinozoa</taxon>
        <taxon>Echinoidea</taxon>
        <taxon>Euechinoidea</taxon>
        <taxon>Echinacea</taxon>
        <taxon>Camarodonta</taxon>
        <taxon>Echinidea</taxon>
        <taxon>Strongylocentrotidae</taxon>
        <taxon>Strongylocentrotus</taxon>
    </lineage>
</organism>
<dbReference type="PANTHER" id="PTHR14131:SF5">
    <property type="entry name" value="ANOSMIN-1"/>
    <property type="match status" value="1"/>
</dbReference>
<dbReference type="Pfam" id="PF02822">
    <property type="entry name" value="Antistasin"/>
    <property type="match status" value="10"/>
</dbReference>
<feature type="domain" description="VWFC" evidence="1">
    <location>
        <begin position="297"/>
        <end position="358"/>
    </location>
</feature>
<dbReference type="Gene3D" id="6.20.200.20">
    <property type="match status" value="2"/>
</dbReference>
<dbReference type="Pfam" id="PF00095">
    <property type="entry name" value="WAP"/>
    <property type="match status" value="5"/>
</dbReference>
<feature type="domain" description="WAP" evidence="3">
    <location>
        <begin position="629"/>
        <end position="676"/>
    </location>
</feature>
<evidence type="ECO:0000259" key="2">
    <source>
        <dbReference type="PROSITE" id="PS51252"/>
    </source>
</evidence>
<feature type="domain" description="Antistasin-like" evidence="2">
    <location>
        <begin position="898"/>
        <end position="925"/>
    </location>
</feature>
<dbReference type="SUPFAM" id="SSF57603">
    <property type="entry name" value="FnI-like domain"/>
    <property type="match status" value="6"/>
</dbReference>
<dbReference type="GeneID" id="100890365"/>
<dbReference type="Gene3D" id="2.10.22.10">
    <property type="entry name" value="Antistasin, domain 1"/>
    <property type="match status" value="13"/>
</dbReference>
<dbReference type="Gene3D" id="2.10.70.10">
    <property type="entry name" value="Complement Module, domain 1"/>
    <property type="match status" value="1"/>
</dbReference>
<feature type="domain" description="WAP" evidence="3">
    <location>
        <begin position="810"/>
        <end position="859"/>
    </location>
</feature>
<dbReference type="Proteomes" id="UP000007110">
    <property type="component" value="Unassembled WGS sequence"/>
</dbReference>
<dbReference type="InterPro" id="IPR011061">
    <property type="entry name" value="Hirudin/antistatin"/>
</dbReference>
<evidence type="ECO:0000259" key="3">
    <source>
        <dbReference type="PROSITE" id="PS51390"/>
    </source>
</evidence>
<dbReference type="Gene3D" id="4.10.75.10">
    <property type="entry name" value="Elafin-like"/>
    <property type="match status" value="5"/>
</dbReference>
<feature type="domain" description="Antistasin-like" evidence="2">
    <location>
        <begin position="1462"/>
        <end position="1490"/>
    </location>
</feature>
<feature type="domain" description="Antistasin-like" evidence="2">
    <location>
        <begin position="979"/>
        <end position="1005"/>
    </location>
</feature>
<dbReference type="KEGG" id="spu:100890365"/>
<feature type="domain" description="Antistasin-like" evidence="2">
    <location>
        <begin position="1086"/>
        <end position="1112"/>
    </location>
</feature>
<dbReference type="PANTHER" id="PTHR14131">
    <property type="entry name" value="ANOSMIN"/>
    <property type="match status" value="1"/>
</dbReference>
<feature type="domain" description="VWFC" evidence="1">
    <location>
        <begin position="498"/>
        <end position="559"/>
    </location>
</feature>
<reference evidence="5" key="1">
    <citation type="submission" date="2015-02" db="EMBL/GenBank/DDBJ databases">
        <title>Genome sequencing for Strongylocentrotus purpuratus.</title>
        <authorList>
            <person name="Murali S."/>
            <person name="Liu Y."/>
            <person name="Vee V."/>
            <person name="English A."/>
            <person name="Wang M."/>
            <person name="Skinner E."/>
            <person name="Han Y."/>
            <person name="Muzny D.M."/>
            <person name="Worley K.C."/>
            <person name="Gibbs R.A."/>
        </authorList>
    </citation>
    <scope>NUCLEOTIDE SEQUENCE</scope>
</reference>
<dbReference type="PROSITE" id="PS51252">
    <property type="entry name" value="ANTISTASIN"/>
    <property type="match status" value="12"/>
</dbReference>
<dbReference type="SMART" id="SM00214">
    <property type="entry name" value="VWC"/>
    <property type="match status" value="7"/>
</dbReference>
<feature type="domain" description="WAP" evidence="3">
    <location>
        <begin position="758"/>
        <end position="807"/>
    </location>
</feature>
<feature type="domain" description="Antistasin-like" evidence="2">
    <location>
        <begin position="1314"/>
        <end position="1342"/>
    </location>
</feature>
<dbReference type="OrthoDB" id="6060011at2759"/>
<evidence type="ECO:0008006" key="6">
    <source>
        <dbReference type="Google" id="ProtNLM"/>
    </source>
</evidence>